<comment type="caution">
    <text evidence="8">The sequence shown here is derived from an EMBL/GenBank/DDBJ whole genome shotgun (WGS) entry which is preliminary data.</text>
</comment>
<keyword evidence="3" id="KW-0547">Nucleotide-binding</keyword>
<feature type="domain" description="Carbohydrate kinase PfkB" evidence="7">
    <location>
        <begin position="23"/>
        <end position="289"/>
    </location>
</feature>
<dbReference type="Proteomes" id="UP001501079">
    <property type="component" value="Unassembled WGS sequence"/>
</dbReference>
<keyword evidence="2 6" id="KW-0808">Transferase</keyword>
<name>A0ABP7ZZY2_9MICO</name>
<dbReference type="InterPro" id="IPR017583">
    <property type="entry name" value="Tagatose/fructose_Pkinase"/>
</dbReference>
<keyword evidence="5" id="KW-0067">ATP-binding</keyword>
<dbReference type="SUPFAM" id="SSF53613">
    <property type="entry name" value="Ribokinase-like"/>
    <property type="match status" value="1"/>
</dbReference>
<dbReference type="EMBL" id="BAABBW010000003">
    <property type="protein sequence ID" value="GAA4174525.1"/>
    <property type="molecule type" value="Genomic_DNA"/>
</dbReference>
<dbReference type="RefSeq" id="WP_344753660.1">
    <property type="nucleotide sequence ID" value="NZ_BAABBW010000003.1"/>
</dbReference>
<sequence length="311" mass="31387">MSIVVVTPNPAVDVTYRVAEQRIGTTQRVRDVRRMPGGKGVNVARVLAALGLTSLSVLPLGGPSGAWVAARLDALGLPTRPVPIAGDTRSTVTVVDGRAHPTMFGEPGPVLTAAEWERVTAAVAAGVQGARLLIVSGSLPPQTPPEIVADWVDVARRAGARSIVDVPGDALLAAAAAGASVVKPNRDELLEATGADGEAAGARSLLARGAGAVVVSRGSAGIAAYLPDGRLELAAVPGVRGNPTGAGDAASAGLARALASDAASDRGFDSALRHANALGAAAVLRPVAGEVDLDTYHRFLAALPWPEMEMS</sequence>
<dbReference type="PANTHER" id="PTHR46566">
    <property type="entry name" value="1-PHOSPHOFRUCTOKINASE-RELATED"/>
    <property type="match status" value="1"/>
</dbReference>
<evidence type="ECO:0000259" key="7">
    <source>
        <dbReference type="Pfam" id="PF00294"/>
    </source>
</evidence>
<dbReference type="InterPro" id="IPR029056">
    <property type="entry name" value="Ribokinase-like"/>
</dbReference>
<evidence type="ECO:0000256" key="4">
    <source>
        <dbReference type="ARBA" id="ARBA00022777"/>
    </source>
</evidence>
<evidence type="ECO:0000256" key="6">
    <source>
        <dbReference type="PIRNR" id="PIRNR000535"/>
    </source>
</evidence>
<dbReference type="NCBIfam" id="TIGR03168">
    <property type="entry name" value="1-PFK"/>
    <property type="match status" value="1"/>
</dbReference>
<dbReference type="PIRSF" id="PIRSF000535">
    <property type="entry name" value="1PFK/6PFK/LacC"/>
    <property type="match status" value="1"/>
</dbReference>
<protein>
    <submittedName>
        <fullName evidence="8">1-phosphofructokinase family hexose kinase</fullName>
    </submittedName>
</protein>
<evidence type="ECO:0000313" key="8">
    <source>
        <dbReference type="EMBL" id="GAA4174525.1"/>
    </source>
</evidence>
<dbReference type="InterPro" id="IPR011611">
    <property type="entry name" value="PfkB_dom"/>
</dbReference>
<evidence type="ECO:0000256" key="2">
    <source>
        <dbReference type="ARBA" id="ARBA00022679"/>
    </source>
</evidence>
<dbReference type="PANTHER" id="PTHR46566:SF5">
    <property type="entry name" value="1-PHOSPHOFRUCTOKINASE"/>
    <property type="match status" value="1"/>
</dbReference>
<proteinExistence type="inferred from homology"/>
<evidence type="ECO:0000256" key="3">
    <source>
        <dbReference type="ARBA" id="ARBA00022741"/>
    </source>
</evidence>
<gene>
    <name evidence="8" type="ORF">GCM10022287_18560</name>
</gene>
<dbReference type="PROSITE" id="PS00583">
    <property type="entry name" value="PFKB_KINASES_1"/>
    <property type="match status" value="1"/>
</dbReference>
<evidence type="ECO:0000256" key="1">
    <source>
        <dbReference type="ARBA" id="ARBA00010688"/>
    </source>
</evidence>
<dbReference type="Pfam" id="PF00294">
    <property type="entry name" value="PfkB"/>
    <property type="match status" value="1"/>
</dbReference>
<reference evidence="9" key="1">
    <citation type="journal article" date="2019" name="Int. J. Syst. Evol. Microbiol.">
        <title>The Global Catalogue of Microorganisms (GCM) 10K type strain sequencing project: providing services to taxonomists for standard genome sequencing and annotation.</title>
        <authorList>
            <consortium name="The Broad Institute Genomics Platform"/>
            <consortium name="The Broad Institute Genome Sequencing Center for Infectious Disease"/>
            <person name="Wu L."/>
            <person name="Ma J."/>
        </authorList>
    </citation>
    <scope>NUCLEOTIDE SEQUENCE [LARGE SCALE GENOMIC DNA]</scope>
    <source>
        <strain evidence="9">JCM 17591</strain>
    </source>
</reference>
<evidence type="ECO:0000313" key="9">
    <source>
        <dbReference type="Proteomes" id="UP001501079"/>
    </source>
</evidence>
<keyword evidence="9" id="KW-1185">Reference proteome</keyword>
<dbReference type="InterPro" id="IPR002173">
    <property type="entry name" value="Carboh/pur_kinase_PfkB_CS"/>
</dbReference>
<organism evidence="8 9">
    <name type="scientific">Gryllotalpicola koreensis</name>
    <dbReference type="NCBI Taxonomy" id="993086"/>
    <lineage>
        <taxon>Bacteria</taxon>
        <taxon>Bacillati</taxon>
        <taxon>Actinomycetota</taxon>
        <taxon>Actinomycetes</taxon>
        <taxon>Micrococcales</taxon>
        <taxon>Microbacteriaceae</taxon>
        <taxon>Gryllotalpicola</taxon>
    </lineage>
</organism>
<evidence type="ECO:0000256" key="5">
    <source>
        <dbReference type="ARBA" id="ARBA00022840"/>
    </source>
</evidence>
<dbReference type="Gene3D" id="3.40.1190.20">
    <property type="match status" value="1"/>
</dbReference>
<accession>A0ABP7ZZY2</accession>
<keyword evidence="4" id="KW-0418">Kinase</keyword>
<dbReference type="PROSITE" id="PS00584">
    <property type="entry name" value="PFKB_KINASES_2"/>
    <property type="match status" value="1"/>
</dbReference>
<comment type="similarity">
    <text evidence="1">Belongs to the carbohydrate kinase PfkB family.</text>
</comment>